<dbReference type="Proteomes" id="UP001642260">
    <property type="component" value="Unassembled WGS sequence"/>
</dbReference>
<proteinExistence type="predicted"/>
<dbReference type="AlphaFoldDB" id="A0ABC8K0F1"/>
<accession>A0ABC8K0F1</accession>
<evidence type="ECO:0000313" key="1">
    <source>
        <dbReference type="EMBL" id="CAH8340415.1"/>
    </source>
</evidence>
<sequence length="125" mass="14455">MESNLTYHDMSIYSAERIAQSASTFVHTELERLTNYEEKSVHIILYLTDFNPHSTHRIVVDIATTNLHSEKRAPSLMEENEMCTICMEKIVTESNSFPGRLSKHKKMNKLDPDNIDPNCGYLKKH</sequence>
<organism evidence="1 2">
    <name type="scientific">Eruca vesicaria subsp. sativa</name>
    <name type="common">Garden rocket</name>
    <name type="synonym">Eruca sativa</name>
    <dbReference type="NCBI Taxonomy" id="29727"/>
    <lineage>
        <taxon>Eukaryota</taxon>
        <taxon>Viridiplantae</taxon>
        <taxon>Streptophyta</taxon>
        <taxon>Embryophyta</taxon>
        <taxon>Tracheophyta</taxon>
        <taxon>Spermatophyta</taxon>
        <taxon>Magnoliopsida</taxon>
        <taxon>eudicotyledons</taxon>
        <taxon>Gunneridae</taxon>
        <taxon>Pentapetalae</taxon>
        <taxon>rosids</taxon>
        <taxon>malvids</taxon>
        <taxon>Brassicales</taxon>
        <taxon>Brassicaceae</taxon>
        <taxon>Brassiceae</taxon>
        <taxon>Eruca</taxon>
    </lineage>
</organism>
<gene>
    <name evidence="1" type="ORF">ERUC_LOCUS15396</name>
</gene>
<name>A0ABC8K0F1_ERUVS</name>
<protein>
    <submittedName>
        <fullName evidence="1">Uncharacterized protein</fullName>
    </submittedName>
</protein>
<dbReference type="EMBL" id="CAKOAT010143377">
    <property type="protein sequence ID" value="CAH8340415.1"/>
    <property type="molecule type" value="Genomic_DNA"/>
</dbReference>
<keyword evidence="2" id="KW-1185">Reference proteome</keyword>
<reference evidence="1 2" key="1">
    <citation type="submission" date="2022-03" db="EMBL/GenBank/DDBJ databases">
        <authorList>
            <person name="Macdonald S."/>
            <person name="Ahmed S."/>
            <person name="Newling K."/>
        </authorList>
    </citation>
    <scope>NUCLEOTIDE SEQUENCE [LARGE SCALE GENOMIC DNA]</scope>
</reference>
<evidence type="ECO:0000313" key="2">
    <source>
        <dbReference type="Proteomes" id="UP001642260"/>
    </source>
</evidence>
<comment type="caution">
    <text evidence="1">The sequence shown here is derived from an EMBL/GenBank/DDBJ whole genome shotgun (WGS) entry which is preliminary data.</text>
</comment>